<accession>A0A369W574</accession>
<dbReference type="PANTHER" id="PTHR30537">
    <property type="entry name" value="HTH-TYPE TRANSCRIPTIONAL REGULATOR"/>
    <property type="match status" value="1"/>
</dbReference>
<protein>
    <submittedName>
        <fullName evidence="6">LysR family transcriptional regulator</fullName>
    </submittedName>
</protein>
<evidence type="ECO:0000256" key="2">
    <source>
        <dbReference type="ARBA" id="ARBA00023015"/>
    </source>
</evidence>
<dbReference type="InterPro" id="IPR000847">
    <property type="entry name" value="LysR_HTH_N"/>
</dbReference>
<dbReference type="CDD" id="cd08422">
    <property type="entry name" value="PBP2_CrgA_like"/>
    <property type="match status" value="1"/>
</dbReference>
<dbReference type="SUPFAM" id="SSF46785">
    <property type="entry name" value="Winged helix' DNA-binding domain"/>
    <property type="match status" value="1"/>
</dbReference>
<dbReference type="SUPFAM" id="SSF53850">
    <property type="entry name" value="Periplasmic binding protein-like II"/>
    <property type="match status" value="1"/>
</dbReference>
<keyword evidence="4" id="KW-0804">Transcription</keyword>
<dbReference type="InterPro" id="IPR036390">
    <property type="entry name" value="WH_DNA-bd_sf"/>
</dbReference>
<dbReference type="InterPro" id="IPR005119">
    <property type="entry name" value="LysR_subst-bd"/>
</dbReference>
<dbReference type="Pfam" id="PF00126">
    <property type="entry name" value="HTH_1"/>
    <property type="match status" value="1"/>
</dbReference>
<dbReference type="GO" id="GO:0043565">
    <property type="term" value="F:sequence-specific DNA binding"/>
    <property type="evidence" value="ECO:0007669"/>
    <property type="project" value="TreeGrafter"/>
</dbReference>
<feature type="domain" description="HTH lysR-type" evidence="5">
    <location>
        <begin position="1"/>
        <end position="60"/>
    </location>
</feature>
<dbReference type="FunFam" id="1.10.10.10:FF:000001">
    <property type="entry name" value="LysR family transcriptional regulator"/>
    <property type="match status" value="1"/>
</dbReference>
<keyword evidence="2" id="KW-0805">Transcription regulation</keyword>
<dbReference type="InterPro" id="IPR036388">
    <property type="entry name" value="WH-like_DNA-bd_sf"/>
</dbReference>
<dbReference type="Pfam" id="PF03466">
    <property type="entry name" value="LysR_substrate"/>
    <property type="match status" value="1"/>
</dbReference>
<evidence type="ECO:0000256" key="4">
    <source>
        <dbReference type="ARBA" id="ARBA00023163"/>
    </source>
</evidence>
<sequence>MTQDLARIRAFVQVFDAGGFSAAARIHGRSKALLSKYVTDLEDYLGVRLMNRTTRKLSLTEAGEAYYREVREILSQLDDLDATITDQSAAPRGILRVSAPRNFGERTLLDPLFEFTRQHPDVTLDLRLEDRMVDLVEEGIDVALRISRMPDTSLIARKIAETSVAVCATPGVIRAYGAPKTPEALKGVPCIVDTNMTGQANWQFVEDGRTVTVHVDGPVKVNSPVGSLVAAQKGLGFALLPSFLSDSAISKGELVPVLTDFLPQRPFLQAVYPHRRHLSGKVRALIDFLVEWFETNSVNT</sequence>
<dbReference type="AlphaFoldDB" id="A0A369W574"/>
<dbReference type="RefSeq" id="WP_114646380.1">
    <property type="nucleotide sequence ID" value="NZ_QQNH01000017.1"/>
</dbReference>
<dbReference type="GO" id="GO:0003700">
    <property type="term" value="F:DNA-binding transcription factor activity"/>
    <property type="evidence" value="ECO:0007669"/>
    <property type="project" value="InterPro"/>
</dbReference>
<dbReference type="PANTHER" id="PTHR30537:SF35">
    <property type="entry name" value="TRANSCRIPTIONAL REGULATORY PROTEIN"/>
    <property type="match status" value="1"/>
</dbReference>
<dbReference type="Gene3D" id="3.40.190.290">
    <property type="match status" value="1"/>
</dbReference>
<evidence type="ECO:0000313" key="7">
    <source>
        <dbReference type="Proteomes" id="UP000253759"/>
    </source>
</evidence>
<name>A0A369W574_9HYPH</name>
<evidence type="ECO:0000259" key="5">
    <source>
        <dbReference type="PROSITE" id="PS50931"/>
    </source>
</evidence>
<dbReference type="EMBL" id="QQNH01000017">
    <property type="protein sequence ID" value="RDE08402.1"/>
    <property type="molecule type" value="Genomic_DNA"/>
</dbReference>
<dbReference type="OrthoDB" id="9786526at2"/>
<comment type="caution">
    <text evidence="6">The sequence shown here is derived from an EMBL/GenBank/DDBJ whole genome shotgun (WGS) entry which is preliminary data.</text>
</comment>
<dbReference type="InterPro" id="IPR058163">
    <property type="entry name" value="LysR-type_TF_proteobact-type"/>
</dbReference>
<proteinExistence type="inferred from homology"/>
<evidence type="ECO:0000313" key="6">
    <source>
        <dbReference type="EMBL" id="RDE08402.1"/>
    </source>
</evidence>
<dbReference type="Proteomes" id="UP000253759">
    <property type="component" value="Unassembled WGS sequence"/>
</dbReference>
<dbReference type="Gene3D" id="1.10.10.10">
    <property type="entry name" value="Winged helix-like DNA-binding domain superfamily/Winged helix DNA-binding domain"/>
    <property type="match status" value="1"/>
</dbReference>
<comment type="similarity">
    <text evidence="1">Belongs to the LysR transcriptional regulatory family.</text>
</comment>
<organism evidence="6 7">
    <name type="scientific">Pelagibacterium lacus</name>
    <dbReference type="NCBI Taxonomy" id="2282655"/>
    <lineage>
        <taxon>Bacteria</taxon>
        <taxon>Pseudomonadati</taxon>
        <taxon>Pseudomonadota</taxon>
        <taxon>Alphaproteobacteria</taxon>
        <taxon>Hyphomicrobiales</taxon>
        <taxon>Devosiaceae</taxon>
        <taxon>Pelagibacterium</taxon>
    </lineage>
</organism>
<keyword evidence="7" id="KW-1185">Reference proteome</keyword>
<evidence type="ECO:0000256" key="1">
    <source>
        <dbReference type="ARBA" id="ARBA00009437"/>
    </source>
</evidence>
<reference evidence="7" key="1">
    <citation type="submission" date="2018-07" db="EMBL/GenBank/DDBJ databases">
        <authorList>
            <person name="Liu B.-T."/>
            <person name="Du Z."/>
        </authorList>
    </citation>
    <scope>NUCLEOTIDE SEQUENCE [LARGE SCALE GENOMIC DNA]</scope>
    <source>
        <strain evidence="7">XYN52</strain>
    </source>
</reference>
<dbReference type="GO" id="GO:0006351">
    <property type="term" value="P:DNA-templated transcription"/>
    <property type="evidence" value="ECO:0007669"/>
    <property type="project" value="TreeGrafter"/>
</dbReference>
<dbReference type="PROSITE" id="PS50931">
    <property type="entry name" value="HTH_LYSR"/>
    <property type="match status" value="1"/>
</dbReference>
<keyword evidence="3" id="KW-0238">DNA-binding</keyword>
<evidence type="ECO:0000256" key="3">
    <source>
        <dbReference type="ARBA" id="ARBA00023125"/>
    </source>
</evidence>
<gene>
    <name evidence="6" type="ORF">DVH29_11780</name>
</gene>